<dbReference type="AlphaFoldDB" id="A0A0M9FT56"/>
<dbReference type="FunFam" id="3.10.110.10:FF:000115">
    <property type="entry name" value="RWD domain-containing protein"/>
    <property type="match status" value="1"/>
</dbReference>
<dbReference type="SMART" id="SM00591">
    <property type="entry name" value="RWD"/>
    <property type="match status" value="1"/>
</dbReference>
<dbReference type="PANTHER" id="PTHR12292">
    <property type="entry name" value="RWD DOMAIN-CONTAINING PROTEIN"/>
    <property type="match status" value="1"/>
</dbReference>
<keyword evidence="4" id="KW-1185">Reference proteome</keyword>
<dbReference type="Pfam" id="PF16543">
    <property type="entry name" value="DFRP_C"/>
    <property type="match status" value="1"/>
</dbReference>
<dbReference type="OMA" id="MEMDMVQ"/>
<dbReference type="InterPro" id="IPR016135">
    <property type="entry name" value="UBQ-conjugating_enzyme/RWD"/>
</dbReference>
<evidence type="ECO:0000259" key="2">
    <source>
        <dbReference type="PROSITE" id="PS50908"/>
    </source>
</evidence>
<comment type="caution">
    <text evidence="3">The sequence shown here is derived from an EMBL/GenBank/DDBJ whole genome shotgun (WGS) entry which is preliminary data.</text>
</comment>
<dbReference type="VEuPathDB" id="TriTrypDB:LpyrH10_25_1350"/>
<organism evidence="3 4">
    <name type="scientific">Leptomonas pyrrhocoris</name>
    <name type="common">Firebug parasite</name>
    <dbReference type="NCBI Taxonomy" id="157538"/>
    <lineage>
        <taxon>Eukaryota</taxon>
        <taxon>Discoba</taxon>
        <taxon>Euglenozoa</taxon>
        <taxon>Kinetoplastea</taxon>
        <taxon>Metakinetoplastina</taxon>
        <taxon>Trypanosomatida</taxon>
        <taxon>Trypanosomatidae</taxon>
        <taxon>Leishmaniinae</taxon>
        <taxon>Leptomonas</taxon>
    </lineage>
</organism>
<dbReference type="Pfam" id="PF05773">
    <property type="entry name" value="RWD"/>
    <property type="match status" value="1"/>
</dbReference>
<dbReference type="InterPro" id="IPR032378">
    <property type="entry name" value="ZC3H15/TMA46_C"/>
</dbReference>
<proteinExistence type="predicted"/>
<dbReference type="Gene3D" id="3.10.110.10">
    <property type="entry name" value="Ubiquitin Conjugating Enzyme"/>
    <property type="match status" value="1"/>
</dbReference>
<dbReference type="InterPro" id="IPR040213">
    <property type="entry name" value="GIR2-like"/>
</dbReference>
<dbReference type="EMBL" id="LGTL01000025">
    <property type="protein sequence ID" value="KPA75346.1"/>
    <property type="molecule type" value="Genomic_DNA"/>
</dbReference>
<dbReference type="SUPFAM" id="SSF54495">
    <property type="entry name" value="UBC-like"/>
    <property type="match status" value="1"/>
</dbReference>
<feature type="domain" description="RWD" evidence="2">
    <location>
        <begin position="10"/>
        <end position="112"/>
    </location>
</feature>
<dbReference type="Proteomes" id="UP000037923">
    <property type="component" value="Unassembled WGS sequence"/>
</dbReference>
<sequence length="233" mass="25923">MPPATEMQAMEMDMVQGMYDTYTLLSDDPPSFCVCLAATEDEPPQLKVTIVYPTADYPETAPCTVLIECIAKTRRIQVGNIAKQIAATCEENIGMHSVILALQQIQEFLSHAVEEEEKADLLRRGEVMAVEAGKRAGPVEDDPTIRLGTAVTRELFAEWSRKHNAEKAKIRAEREKREAKVSVSKLTGRQLWDNSLKSADWALFGGEGEEEEGGEDVDFDALGELNEDEFDLE</sequence>
<evidence type="ECO:0000313" key="4">
    <source>
        <dbReference type="Proteomes" id="UP000037923"/>
    </source>
</evidence>
<evidence type="ECO:0000313" key="3">
    <source>
        <dbReference type="EMBL" id="KPA75346.1"/>
    </source>
</evidence>
<dbReference type="RefSeq" id="XP_015653785.1">
    <property type="nucleotide sequence ID" value="XM_015807703.1"/>
</dbReference>
<dbReference type="PROSITE" id="PS50908">
    <property type="entry name" value="RWD"/>
    <property type="match status" value="1"/>
</dbReference>
<dbReference type="OrthoDB" id="277175at2759"/>
<reference evidence="3 4" key="1">
    <citation type="submission" date="2015-07" db="EMBL/GenBank/DDBJ databases">
        <title>High-quality genome of monoxenous trypanosomatid Leptomonas pyrrhocoris.</title>
        <authorList>
            <person name="Flegontov P."/>
            <person name="Butenko A."/>
            <person name="Firsov S."/>
            <person name="Vlcek C."/>
            <person name="Logacheva M.D."/>
            <person name="Field M."/>
            <person name="Filatov D."/>
            <person name="Flegontova O."/>
            <person name="Gerasimov E."/>
            <person name="Jackson A.P."/>
            <person name="Kelly S."/>
            <person name="Opperdoes F."/>
            <person name="O'Reilly A."/>
            <person name="Votypka J."/>
            <person name="Yurchenko V."/>
            <person name="Lukes J."/>
        </authorList>
    </citation>
    <scope>NUCLEOTIDE SEQUENCE [LARGE SCALE GENOMIC DNA]</scope>
    <source>
        <strain evidence="3">H10</strain>
    </source>
</reference>
<evidence type="ECO:0000256" key="1">
    <source>
        <dbReference type="SAM" id="MobiDB-lite"/>
    </source>
</evidence>
<feature type="region of interest" description="Disordered" evidence="1">
    <location>
        <begin position="205"/>
        <end position="233"/>
    </location>
</feature>
<accession>A0A0M9FT56</accession>
<protein>
    <recommendedName>
        <fullName evidence="2">RWD domain-containing protein</fullName>
    </recommendedName>
</protein>
<gene>
    <name evidence="3" type="ORF">ABB37_08637</name>
</gene>
<dbReference type="GeneID" id="26908921"/>
<feature type="compositionally biased region" description="Acidic residues" evidence="1">
    <location>
        <begin position="207"/>
        <end position="233"/>
    </location>
</feature>
<name>A0A0M9FT56_LEPPY</name>
<dbReference type="InterPro" id="IPR006575">
    <property type="entry name" value="RWD_dom"/>
</dbReference>